<dbReference type="InterPro" id="IPR033985">
    <property type="entry name" value="SusD-like_N"/>
</dbReference>
<evidence type="ECO:0000313" key="8">
    <source>
        <dbReference type="EMBL" id="RLJ79545.1"/>
    </source>
</evidence>
<dbReference type="Pfam" id="PF14322">
    <property type="entry name" value="SusD-like_3"/>
    <property type="match status" value="1"/>
</dbReference>
<feature type="domain" description="SusD-like N-terminal" evidence="7">
    <location>
        <begin position="29"/>
        <end position="236"/>
    </location>
</feature>
<feature type="domain" description="RagB/SusD" evidence="6">
    <location>
        <begin position="336"/>
        <end position="636"/>
    </location>
</feature>
<protein>
    <submittedName>
        <fullName evidence="8">Putative outer membrane starch-binding protein</fullName>
    </submittedName>
    <submittedName>
        <fullName evidence="9">RagB/SusD family nutrient uptake outer membrane protein</fullName>
    </submittedName>
</protein>
<accession>A0A497Y8N4</accession>
<reference evidence="9 11" key="2">
    <citation type="submission" date="2019-03" db="EMBL/GenBank/DDBJ databases">
        <authorList>
            <person name="He R.-H."/>
        </authorList>
    </citation>
    <scope>NUCLEOTIDE SEQUENCE [LARGE SCALE GENOMIC DNA]</scope>
    <source>
        <strain evidence="9 11">DSM 19624</strain>
    </source>
</reference>
<dbReference type="RefSeq" id="WP_121282140.1">
    <property type="nucleotide sequence ID" value="NZ_RCCK01000010.1"/>
</dbReference>
<evidence type="ECO:0000313" key="11">
    <source>
        <dbReference type="Proteomes" id="UP000297429"/>
    </source>
</evidence>
<dbReference type="EMBL" id="SOPX01000002">
    <property type="protein sequence ID" value="TFB30888.1"/>
    <property type="molecule type" value="Genomic_DNA"/>
</dbReference>
<dbReference type="Proteomes" id="UP000273898">
    <property type="component" value="Unassembled WGS sequence"/>
</dbReference>
<evidence type="ECO:0000256" key="1">
    <source>
        <dbReference type="ARBA" id="ARBA00004442"/>
    </source>
</evidence>
<name>A0A497Y8N4_9SPHI</name>
<dbReference type="SUPFAM" id="SSF48452">
    <property type="entry name" value="TPR-like"/>
    <property type="match status" value="1"/>
</dbReference>
<keyword evidence="4" id="KW-0472">Membrane</keyword>
<evidence type="ECO:0000313" key="10">
    <source>
        <dbReference type="Proteomes" id="UP000273898"/>
    </source>
</evidence>
<dbReference type="Gene3D" id="1.25.40.390">
    <property type="match status" value="1"/>
</dbReference>
<comment type="caution">
    <text evidence="8">The sequence shown here is derived from an EMBL/GenBank/DDBJ whole genome shotgun (WGS) entry which is preliminary data.</text>
</comment>
<dbReference type="Proteomes" id="UP000297429">
    <property type="component" value="Unassembled WGS sequence"/>
</dbReference>
<comment type="similarity">
    <text evidence="2">Belongs to the SusD family.</text>
</comment>
<dbReference type="InterPro" id="IPR011990">
    <property type="entry name" value="TPR-like_helical_dom_sf"/>
</dbReference>
<dbReference type="EMBL" id="RCCK01000010">
    <property type="protein sequence ID" value="RLJ79545.1"/>
    <property type="molecule type" value="Genomic_DNA"/>
</dbReference>
<dbReference type="AlphaFoldDB" id="A0A497Y8N4"/>
<reference evidence="8 10" key="1">
    <citation type="submission" date="2018-10" db="EMBL/GenBank/DDBJ databases">
        <title>Genomic Encyclopedia of Archaeal and Bacterial Type Strains, Phase II (KMG-II): from individual species to whole genera.</title>
        <authorList>
            <person name="Goeker M."/>
        </authorList>
    </citation>
    <scope>NUCLEOTIDE SEQUENCE [LARGE SCALE GENOMIC DNA]</scope>
    <source>
        <strain evidence="8 10">DSM 19624</strain>
    </source>
</reference>
<dbReference type="GO" id="GO:0009279">
    <property type="term" value="C:cell outer membrane"/>
    <property type="evidence" value="ECO:0007669"/>
    <property type="project" value="UniProtKB-SubCell"/>
</dbReference>
<evidence type="ECO:0000256" key="4">
    <source>
        <dbReference type="ARBA" id="ARBA00023136"/>
    </source>
</evidence>
<proteinExistence type="inferred from homology"/>
<dbReference type="Pfam" id="PF07980">
    <property type="entry name" value="SusD_RagB"/>
    <property type="match status" value="1"/>
</dbReference>
<gene>
    <name evidence="8" type="ORF">BCL90_0248</name>
    <name evidence="9" type="ORF">E3V97_09655</name>
</gene>
<evidence type="ECO:0000256" key="3">
    <source>
        <dbReference type="ARBA" id="ARBA00022729"/>
    </source>
</evidence>
<keyword evidence="11" id="KW-1185">Reference proteome</keyword>
<keyword evidence="5" id="KW-0998">Cell outer membrane</keyword>
<evidence type="ECO:0000259" key="6">
    <source>
        <dbReference type="Pfam" id="PF07980"/>
    </source>
</evidence>
<dbReference type="PROSITE" id="PS51257">
    <property type="entry name" value="PROKAR_LIPOPROTEIN"/>
    <property type="match status" value="1"/>
</dbReference>
<dbReference type="OrthoDB" id="608091at2"/>
<evidence type="ECO:0000259" key="7">
    <source>
        <dbReference type="Pfam" id="PF14322"/>
    </source>
</evidence>
<dbReference type="InterPro" id="IPR012944">
    <property type="entry name" value="SusD_RagB_dom"/>
</dbReference>
<sequence>MKIYFNKKNKLNTIVFILLGLAVLSSCKKYLDVVPNELVTEDKVWGNINNANGALANLYSGLPTAISPNGEALDEITAATDESFHHWGAGFPSLKYNDGAWNTVDNPFGNWTEQYQKIRKANLFLENIDQVPIPGDQATYYATRIPHYKAEARFLRAMFYFELLKRYGGVPIITKSYSVADAEELKTVARNSVDEVVSFIVSECEDVAPMLLTVHPDAELGRVNKGAALALAAKTLLYAASPLFNGNPTYASIKNKDGKALFSSAYDKEKWKKAADAAKKVLDYYNNVALPRAYGNDDINSYAAIFNTREWTETILAFTLPKNKVLDLSLNAFGGPFGGWGQYSPLQELVDSYEMKNGFPINHPGSGYQKDGVWSEWFWGGDGTNAWVYLDNISNRFKNRDPRFYATISFHNSKWAAVRTSQTPIRLAYWGSNNGVSQAWPKSGGTYTVSGYNVRKWLDPKVDPTNWWTSPDAQRNYPIFRLAEFYLAYAEALNEYYGGPNAEAFTAINKVRARVNMPALPVAGVAGDNTQVGFRNRVQNEKRIEFAFEGHRFWDVRRWLIAETVDNGPVHGLNARPTTAELTATGLDPQSQAAGLAAFYKETVIQTRVFVKRHYLMPIPQREIDVNKELVQNFGW</sequence>
<organism evidence="8 10">
    <name type="scientific">Pedobacter alluvionis</name>
    <dbReference type="NCBI Taxonomy" id="475253"/>
    <lineage>
        <taxon>Bacteria</taxon>
        <taxon>Pseudomonadati</taxon>
        <taxon>Bacteroidota</taxon>
        <taxon>Sphingobacteriia</taxon>
        <taxon>Sphingobacteriales</taxon>
        <taxon>Sphingobacteriaceae</taxon>
        <taxon>Pedobacter</taxon>
    </lineage>
</organism>
<evidence type="ECO:0000256" key="5">
    <source>
        <dbReference type="ARBA" id="ARBA00023237"/>
    </source>
</evidence>
<evidence type="ECO:0000313" key="9">
    <source>
        <dbReference type="EMBL" id="TFB30888.1"/>
    </source>
</evidence>
<comment type="subcellular location">
    <subcellularLocation>
        <location evidence="1">Cell outer membrane</location>
    </subcellularLocation>
</comment>
<evidence type="ECO:0000256" key="2">
    <source>
        <dbReference type="ARBA" id="ARBA00006275"/>
    </source>
</evidence>
<keyword evidence="3" id="KW-0732">Signal</keyword>